<dbReference type="AlphaFoldDB" id="A0A6B1DBP8"/>
<keyword evidence="8 15" id="KW-0489">Methyltransferase</keyword>
<reference evidence="17" key="1">
    <citation type="submission" date="2019-09" db="EMBL/GenBank/DDBJ databases">
        <title>Characterisation of the sponge microbiome using genome-centric metagenomics.</title>
        <authorList>
            <person name="Engelberts J.P."/>
            <person name="Robbins S.J."/>
            <person name="De Goeij J.M."/>
            <person name="Aranda M."/>
            <person name="Bell S.C."/>
            <person name="Webster N.S."/>
        </authorList>
    </citation>
    <scope>NUCLEOTIDE SEQUENCE</scope>
    <source>
        <strain evidence="17">SB0661_bin_32</strain>
    </source>
</reference>
<dbReference type="InterPro" id="IPR016009">
    <property type="entry name" value="tRNA_MeTrfase_TRMD/TRM10"/>
</dbReference>
<evidence type="ECO:0000256" key="12">
    <source>
        <dbReference type="ARBA" id="ARBA00029736"/>
    </source>
</evidence>
<dbReference type="EC" id="2.1.1.228" evidence="5 15"/>
<comment type="catalytic activity">
    <reaction evidence="14 15">
        <text>guanosine(37) in tRNA + S-adenosyl-L-methionine = N(1)-methylguanosine(37) in tRNA + S-adenosyl-L-homocysteine + H(+)</text>
        <dbReference type="Rhea" id="RHEA:36899"/>
        <dbReference type="Rhea" id="RHEA-COMP:10145"/>
        <dbReference type="Rhea" id="RHEA-COMP:10147"/>
        <dbReference type="ChEBI" id="CHEBI:15378"/>
        <dbReference type="ChEBI" id="CHEBI:57856"/>
        <dbReference type="ChEBI" id="CHEBI:59789"/>
        <dbReference type="ChEBI" id="CHEBI:73542"/>
        <dbReference type="ChEBI" id="CHEBI:74269"/>
        <dbReference type="EC" id="2.1.1.228"/>
    </reaction>
</comment>
<evidence type="ECO:0000256" key="10">
    <source>
        <dbReference type="ARBA" id="ARBA00022691"/>
    </source>
</evidence>
<feature type="binding site" evidence="15">
    <location>
        <begin position="185"/>
        <end position="190"/>
    </location>
    <ligand>
        <name>S-adenosyl-L-methionine</name>
        <dbReference type="ChEBI" id="CHEBI:59789"/>
    </ligand>
</feature>
<evidence type="ECO:0000313" key="17">
    <source>
        <dbReference type="EMBL" id="MYC97009.1"/>
    </source>
</evidence>
<evidence type="ECO:0000256" key="5">
    <source>
        <dbReference type="ARBA" id="ARBA00012807"/>
    </source>
</evidence>
<dbReference type="PANTHER" id="PTHR46417:SF1">
    <property type="entry name" value="TRNA (GUANINE-N(1)-)-METHYLTRANSFERASE"/>
    <property type="match status" value="1"/>
</dbReference>
<accession>A0A6B1DBP8</accession>
<evidence type="ECO:0000256" key="7">
    <source>
        <dbReference type="ARBA" id="ARBA00022490"/>
    </source>
</evidence>
<keyword evidence="10 15" id="KW-0949">S-adenosyl-L-methionine</keyword>
<dbReference type="CDD" id="cd18080">
    <property type="entry name" value="TrmD-like"/>
    <property type="match status" value="1"/>
</dbReference>
<name>A0A6B1DBP8_9CHLR</name>
<organism evidence="17">
    <name type="scientific">Caldilineaceae bacterium SB0661_bin_32</name>
    <dbReference type="NCBI Taxonomy" id="2605255"/>
    <lineage>
        <taxon>Bacteria</taxon>
        <taxon>Bacillati</taxon>
        <taxon>Chloroflexota</taxon>
        <taxon>Caldilineae</taxon>
        <taxon>Caldilineales</taxon>
        <taxon>Caldilineaceae</taxon>
    </lineage>
</organism>
<dbReference type="PANTHER" id="PTHR46417">
    <property type="entry name" value="TRNA (GUANINE-N(1)-)-METHYLTRANSFERASE"/>
    <property type="match status" value="1"/>
</dbReference>
<evidence type="ECO:0000256" key="11">
    <source>
        <dbReference type="ARBA" id="ARBA00022694"/>
    </source>
</evidence>
<evidence type="ECO:0000256" key="2">
    <source>
        <dbReference type="ARBA" id="ARBA00004496"/>
    </source>
</evidence>
<dbReference type="Pfam" id="PF01746">
    <property type="entry name" value="tRNA_m1G_MT"/>
    <property type="match status" value="2"/>
</dbReference>
<dbReference type="GO" id="GO:0052906">
    <property type="term" value="F:tRNA (guanine(37)-N1)-methyltransferase activity"/>
    <property type="evidence" value="ECO:0007669"/>
    <property type="project" value="UniProtKB-UniRule"/>
</dbReference>
<dbReference type="Gene3D" id="1.10.1270.20">
    <property type="entry name" value="tRNA(m1g37)methyltransferase, domain 2"/>
    <property type="match status" value="1"/>
</dbReference>
<comment type="similarity">
    <text evidence="3 15">Belongs to the RNA methyltransferase TrmD family.</text>
</comment>
<evidence type="ECO:0000256" key="9">
    <source>
        <dbReference type="ARBA" id="ARBA00022679"/>
    </source>
</evidence>
<evidence type="ECO:0000256" key="8">
    <source>
        <dbReference type="ARBA" id="ARBA00022603"/>
    </source>
</evidence>
<protein>
    <recommendedName>
        <fullName evidence="6 15">tRNA (guanine-N(1)-)-methyltransferase</fullName>
        <ecNumber evidence="5 15">2.1.1.228</ecNumber>
    </recommendedName>
    <alternativeName>
        <fullName evidence="12 15">M1G-methyltransferase</fullName>
    </alternativeName>
    <alternativeName>
        <fullName evidence="13 15">tRNA [GM37] methyltransferase</fullName>
    </alternativeName>
</protein>
<keyword evidence="11 15" id="KW-0819">tRNA processing</keyword>
<dbReference type="HAMAP" id="MF_00605">
    <property type="entry name" value="TrmD"/>
    <property type="match status" value="1"/>
</dbReference>
<evidence type="ECO:0000256" key="3">
    <source>
        <dbReference type="ARBA" id="ARBA00007630"/>
    </source>
</evidence>
<comment type="subcellular location">
    <subcellularLocation>
        <location evidence="2 15">Cytoplasm</location>
    </subcellularLocation>
</comment>
<dbReference type="GO" id="GO:0005829">
    <property type="term" value="C:cytosol"/>
    <property type="evidence" value="ECO:0007669"/>
    <property type="project" value="TreeGrafter"/>
</dbReference>
<gene>
    <name evidence="15 17" type="primary">trmD</name>
    <name evidence="17" type="ORF">F4X14_18785</name>
</gene>
<proteinExistence type="inferred from homology"/>
<feature type="domain" description="tRNA methyltransferase TRMD/TRM10-type" evidence="16">
    <location>
        <begin position="133"/>
        <end position="280"/>
    </location>
</feature>
<evidence type="ECO:0000256" key="4">
    <source>
        <dbReference type="ARBA" id="ARBA00011738"/>
    </source>
</evidence>
<dbReference type="NCBIfam" id="NF000648">
    <property type="entry name" value="PRK00026.1"/>
    <property type="match status" value="1"/>
</dbReference>
<sequence>MAQSDVLEQRPDDESDKACIQEEAPRAIHFDVFTLFPPMFSGALSESILARAQKRGILRVTLHNIRDYATDRHHTCDGYPYGGGGGMVMRPEPVVRAVETVLSRPQGWHLPDERDRFDLPAWNADEPPVPRQPTPIILLTPQGRRFDQSIAAGLSRHGRLALVCGRYEGVDERIRTQLITDELSIGDFVLSGGEIAALAIIDAVTRTLPGVLGHASGAMYDSFSDGLSGLLEGPQYTRPTAFRGEAVPEVLVSGHHANVEQWRREQSLLRSLQRRPDLLAQATIAGHLTLEDRQFLSSQGWQAPTDS</sequence>
<evidence type="ECO:0000256" key="1">
    <source>
        <dbReference type="ARBA" id="ARBA00002634"/>
    </source>
</evidence>
<keyword evidence="7 15" id="KW-0963">Cytoplasm</keyword>
<dbReference type="InterPro" id="IPR029026">
    <property type="entry name" value="tRNA_m1G_MTases_N"/>
</dbReference>
<evidence type="ECO:0000256" key="6">
    <source>
        <dbReference type="ARBA" id="ARBA00014679"/>
    </source>
</evidence>
<evidence type="ECO:0000256" key="13">
    <source>
        <dbReference type="ARBA" id="ARBA00033392"/>
    </source>
</evidence>
<comment type="function">
    <text evidence="1 15">Specifically methylates guanosine-37 in various tRNAs.</text>
</comment>
<feature type="binding site" evidence="15">
    <location>
        <position position="165"/>
    </location>
    <ligand>
        <name>S-adenosyl-L-methionine</name>
        <dbReference type="ChEBI" id="CHEBI:59789"/>
    </ligand>
</feature>
<dbReference type="InterPro" id="IPR002649">
    <property type="entry name" value="tRNA_m1G_MeTrfase_TrmD"/>
</dbReference>
<dbReference type="InterPro" id="IPR023148">
    <property type="entry name" value="tRNA_m1G_MeTrfase_C_sf"/>
</dbReference>
<comment type="subunit">
    <text evidence="4 15">Homodimer.</text>
</comment>
<feature type="domain" description="tRNA methyltransferase TRMD/TRM10-type" evidence="16">
    <location>
        <begin position="29"/>
        <end position="104"/>
    </location>
</feature>
<dbReference type="Gene3D" id="3.40.1280.10">
    <property type="match status" value="1"/>
</dbReference>
<evidence type="ECO:0000256" key="14">
    <source>
        <dbReference type="ARBA" id="ARBA00047783"/>
    </source>
</evidence>
<dbReference type="EMBL" id="VXMH01000102">
    <property type="protein sequence ID" value="MYC97009.1"/>
    <property type="molecule type" value="Genomic_DNA"/>
</dbReference>
<dbReference type="GO" id="GO:0002939">
    <property type="term" value="P:tRNA N1-guanine methylation"/>
    <property type="evidence" value="ECO:0007669"/>
    <property type="project" value="TreeGrafter"/>
</dbReference>
<keyword evidence="9 15" id="KW-0808">Transferase</keyword>
<evidence type="ECO:0000259" key="16">
    <source>
        <dbReference type="Pfam" id="PF01746"/>
    </source>
</evidence>
<dbReference type="SUPFAM" id="SSF75217">
    <property type="entry name" value="alpha/beta knot"/>
    <property type="match status" value="1"/>
</dbReference>
<evidence type="ECO:0000256" key="15">
    <source>
        <dbReference type="HAMAP-Rule" id="MF_00605"/>
    </source>
</evidence>
<dbReference type="InterPro" id="IPR029028">
    <property type="entry name" value="Alpha/beta_knot_MTases"/>
</dbReference>
<comment type="caution">
    <text evidence="17">The sequence shown here is derived from an EMBL/GenBank/DDBJ whole genome shotgun (WGS) entry which is preliminary data.</text>
</comment>